<dbReference type="SUPFAM" id="SSF81653">
    <property type="entry name" value="Calcium ATPase, transduction domain A"/>
    <property type="match status" value="1"/>
</dbReference>
<dbReference type="InterPro" id="IPR001757">
    <property type="entry name" value="P_typ_ATPase"/>
</dbReference>
<dbReference type="Proteomes" id="UP000078561">
    <property type="component" value="Unassembled WGS sequence"/>
</dbReference>
<keyword evidence="6" id="KW-0677">Repeat</keyword>
<evidence type="ECO:0000256" key="2">
    <source>
        <dbReference type="ARBA" id="ARBA00012517"/>
    </source>
</evidence>
<evidence type="ECO:0000256" key="6">
    <source>
        <dbReference type="ARBA" id="ARBA00022737"/>
    </source>
</evidence>
<evidence type="ECO:0000313" key="18">
    <source>
        <dbReference type="Proteomes" id="UP000078561"/>
    </source>
</evidence>
<comment type="subcellular location">
    <subcellularLocation>
        <location evidence="1 15">Membrane</location>
    </subcellularLocation>
</comment>
<dbReference type="OrthoDB" id="432719at2759"/>
<dbReference type="AlphaFoldDB" id="A0A168SDJ9"/>
<organism evidence="17">
    <name type="scientific">Absidia glauca</name>
    <name type="common">Pin mould</name>
    <dbReference type="NCBI Taxonomy" id="4829"/>
    <lineage>
        <taxon>Eukaryota</taxon>
        <taxon>Fungi</taxon>
        <taxon>Fungi incertae sedis</taxon>
        <taxon>Mucoromycota</taxon>
        <taxon>Mucoromycotina</taxon>
        <taxon>Mucoromycetes</taxon>
        <taxon>Mucorales</taxon>
        <taxon>Cunninghamellaceae</taxon>
        <taxon>Absidia</taxon>
    </lineage>
</organism>
<evidence type="ECO:0000256" key="14">
    <source>
        <dbReference type="ARBA" id="ARBA00080126"/>
    </source>
</evidence>
<evidence type="ECO:0000313" key="17">
    <source>
        <dbReference type="EMBL" id="SAM08279.1"/>
    </source>
</evidence>
<sequence length="1140" mass="122607">MTADHQQFTLPVVGMTCQSCVKSITAALQDLPGVVAIDVSLEQEQATVTATHGLLDQPTIVNAIEDCGFEVPLPSLTTAVLPVVGMTCQSCVKSVTGALSTLPHVQSVVVSLENENATIVYDGSSTPKSLLISTIEDCGFEVPLDDEQQQHVAILPMDDDETDETTAMLNDTKMDKSTTATTNQFEVRGMTCASCVNSIERAIHSLDGVASIKVSLLAERATVEHDATVISAAQIAIAIEECGFDAKVVEQAKDDLVQLQVFGMTCASCVHSIERTVGKLEGVLAISVNLMTETAKVEYNEQVVGVRTIVETIESLGFDALVMADSVKNAQLESLSKVREIKEWRKALLQSLAFSIPVFTLAMILPQFAWGRSLVGVTLVPGLHLTDLIQLALTLPAQFFVGSRFLISAYKSLRHKSPTMDVLVSISTLAAFFFSLLSMIRAVCTQATIKPTVFFETSCMLISFILMGRYLENKAKGQSSSALSKLMSLTPSTACMLQLDPVTKSVVGEKRIPSELIQQGDLLKIVPGDKIPTDGLVTNGVSSVDESMVTGEVDAVNKKPGDTVIGGTVNGLGTFTMEATRVGSDTALSQIVRLVEDAQVSKAPIQGFTDVVAGYFVPCVIALGFGTLLIWTVLVLFLGVDHMPPMLQSEINQEGNGDWFFVCLKMCISVIIVACPCALGLATPTAVMVGTGLGAENGVLFKGGLVLERGQRVNKVVFDKTGTLTVGKVEVVDYATWANGGSNQAVMLFMAAIAESRSEHLLGRAVVNKLKTLANVDMVDDLAQVSNFRSETGYGIECHVDVSGGNNRLFSAMESDYQRQLADALEGQMQQYLVVVGNQRWLEQYHGIHLSPDQTQILEDQERQGYTCILVGLNGMATGYISISDVLKPEAEQVVATLHAMNIQTAMVTGDNELTARTIAAKLGIDEVHAGVSPNGKTQLVQQMQLEPWVQQKSFWNLSRLFGSRQSTTTVVAMVGDGINDSPALVQSDFGIALCSGTDIAMEAADVVLMRNDLTDVVTALDLSRTIFRRIKINLGWACIYNLIGIPLAMGIFMPWGYHLHPMLAGFAMAASSTSVVVSSLMLKWFWKKPAMVGSSANSGTNLWSRLVNALSGQSKAKDYQPLASDANQLYDLETLNPSP</sequence>
<evidence type="ECO:0000256" key="7">
    <source>
        <dbReference type="ARBA" id="ARBA00022741"/>
    </source>
</evidence>
<dbReference type="Pfam" id="PF00403">
    <property type="entry name" value="HMA"/>
    <property type="match status" value="4"/>
</dbReference>
<keyword evidence="3" id="KW-0813">Transport</keyword>
<dbReference type="GO" id="GO:0016887">
    <property type="term" value="F:ATP hydrolysis activity"/>
    <property type="evidence" value="ECO:0007669"/>
    <property type="project" value="InterPro"/>
</dbReference>
<dbReference type="Gene3D" id="3.40.1110.10">
    <property type="entry name" value="Calcium-transporting ATPase, cytoplasmic domain N"/>
    <property type="match status" value="1"/>
</dbReference>
<dbReference type="Gene3D" id="2.70.150.10">
    <property type="entry name" value="Calcium-transporting ATPase, cytoplasmic transduction domain A"/>
    <property type="match status" value="1"/>
</dbReference>
<evidence type="ECO:0000256" key="11">
    <source>
        <dbReference type="ARBA" id="ARBA00023008"/>
    </source>
</evidence>
<feature type="transmembrane region" description="Helical" evidence="15">
    <location>
        <begin position="419"/>
        <end position="440"/>
    </location>
</feature>
<dbReference type="FunFam" id="3.30.70.100:FF:000001">
    <property type="entry name" value="ATPase copper transporting beta"/>
    <property type="match status" value="4"/>
</dbReference>
<dbReference type="InterPro" id="IPR044492">
    <property type="entry name" value="P_typ_ATPase_HD_dom"/>
</dbReference>
<feature type="transmembrane region" description="Helical" evidence="15">
    <location>
        <begin position="659"/>
        <end position="682"/>
    </location>
</feature>
<dbReference type="NCBIfam" id="TIGR01494">
    <property type="entry name" value="ATPase_P-type"/>
    <property type="match status" value="1"/>
</dbReference>
<dbReference type="SFLD" id="SFLDF00027">
    <property type="entry name" value="p-type_atpase"/>
    <property type="match status" value="1"/>
</dbReference>
<keyword evidence="8 15" id="KW-0067">ATP-binding</keyword>
<dbReference type="PANTHER" id="PTHR46594">
    <property type="entry name" value="P-TYPE CATION-TRANSPORTING ATPASE"/>
    <property type="match status" value="1"/>
</dbReference>
<feature type="transmembrane region" description="Helical" evidence="15">
    <location>
        <begin position="612"/>
        <end position="639"/>
    </location>
</feature>
<dbReference type="GO" id="GO:0005524">
    <property type="term" value="F:ATP binding"/>
    <property type="evidence" value="ECO:0007669"/>
    <property type="project" value="UniProtKB-UniRule"/>
</dbReference>
<feature type="transmembrane region" description="Helical" evidence="15">
    <location>
        <begin position="347"/>
        <end position="368"/>
    </location>
</feature>
<accession>A0A168SDJ9</accession>
<dbReference type="GO" id="GO:0140581">
    <property type="term" value="F:P-type monovalent copper transporter activity"/>
    <property type="evidence" value="ECO:0007669"/>
    <property type="project" value="UniProtKB-EC"/>
</dbReference>
<dbReference type="PROSITE" id="PS01047">
    <property type="entry name" value="HMA_1"/>
    <property type="match status" value="4"/>
</dbReference>
<keyword evidence="5 15" id="KW-0479">Metal-binding</keyword>
<feature type="domain" description="HMA" evidence="16">
    <location>
        <begin position="77"/>
        <end position="143"/>
    </location>
</feature>
<dbReference type="PROSITE" id="PS50846">
    <property type="entry name" value="HMA_2"/>
    <property type="match status" value="4"/>
</dbReference>
<keyword evidence="11" id="KW-0186">Copper</keyword>
<evidence type="ECO:0000256" key="9">
    <source>
        <dbReference type="ARBA" id="ARBA00022967"/>
    </source>
</evidence>
<dbReference type="EMBL" id="LT554889">
    <property type="protein sequence ID" value="SAM08279.1"/>
    <property type="molecule type" value="Genomic_DNA"/>
</dbReference>
<dbReference type="FunCoup" id="A0A168SDJ9">
    <property type="interactions" value="514"/>
</dbReference>
<dbReference type="InterPro" id="IPR023298">
    <property type="entry name" value="ATPase_P-typ_TM_dom_sf"/>
</dbReference>
<dbReference type="PRINTS" id="PR00119">
    <property type="entry name" value="CATATPASE"/>
</dbReference>
<dbReference type="InterPro" id="IPR036412">
    <property type="entry name" value="HAD-like_sf"/>
</dbReference>
<evidence type="ECO:0000256" key="5">
    <source>
        <dbReference type="ARBA" id="ARBA00022723"/>
    </source>
</evidence>
<dbReference type="Pfam" id="PF00122">
    <property type="entry name" value="E1-E2_ATPase"/>
    <property type="match status" value="1"/>
</dbReference>
<keyword evidence="4 15" id="KW-0812">Transmembrane</keyword>
<reference evidence="17" key="1">
    <citation type="submission" date="2016-04" db="EMBL/GenBank/DDBJ databases">
        <authorList>
            <person name="Evans L.H."/>
            <person name="Alamgir A."/>
            <person name="Owens N."/>
            <person name="Weber N.D."/>
            <person name="Virtaneva K."/>
            <person name="Barbian K."/>
            <person name="Babar A."/>
            <person name="Rosenke K."/>
        </authorList>
    </citation>
    <scope>NUCLEOTIDE SEQUENCE [LARGE SCALE GENOMIC DNA]</scope>
    <source>
        <strain evidence="17">CBS 101.48</strain>
    </source>
</reference>
<dbReference type="FunFam" id="2.70.150.10:FF:000002">
    <property type="entry name" value="Copper-transporting ATPase 1, putative"/>
    <property type="match status" value="1"/>
</dbReference>
<gene>
    <name evidence="17" type="primary">ABSGL_13941.1 scaffold 14340</name>
</gene>
<dbReference type="InterPro" id="IPR017969">
    <property type="entry name" value="Heavy-metal-associated_CS"/>
</dbReference>
<dbReference type="EC" id="7.2.2.8" evidence="2"/>
<feature type="domain" description="HMA" evidence="16">
    <location>
        <begin position="255"/>
        <end position="321"/>
    </location>
</feature>
<dbReference type="SFLD" id="SFLDG00002">
    <property type="entry name" value="C1.7:_P-type_atpase_like"/>
    <property type="match status" value="1"/>
</dbReference>
<evidence type="ECO:0000256" key="13">
    <source>
        <dbReference type="ARBA" id="ARBA00023136"/>
    </source>
</evidence>
<dbReference type="OMA" id="HWMLPAW"/>
<feature type="transmembrane region" description="Helical" evidence="15">
    <location>
        <begin position="388"/>
        <end position="407"/>
    </location>
</feature>
<feature type="domain" description="HMA" evidence="16">
    <location>
        <begin position="181"/>
        <end position="247"/>
    </location>
</feature>
<dbReference type="SUPFAM" id="SSF56784">
    <property type="entry name" value="HAD-like"/>
    <property type="match status" value="1"/>
</dbReference>
<dbReference type="InterPro" id="IPR023214">
    <property type="entry name" value="HAD_sf"/>
</dbReference>
<dbReference type="InterPro" id="IPR008250">
    <property type="entry name" value="ATPase_P-typ_transduc_dom_A_sf"/>
</dbReference>
<dbReference type="CDD" id="cd00371">
    <property type="entry name" value="HMA"/>
    <property type="match status" value="4"/>
</dbReference>
<evidence type="ECO:0000256" key="10">
    <source>
        <dbReference type="ARBA" id="ARBA00022989"/>
    </source>
</evidence>
<evidence type="ECO:0000256" key="3">
    <source>
        <dbReference type="ARBA" id="ARBA00022448"/>
    </source>
</evidence>
<dbReference type="PANTHER" id="PTHR46594:SF4">
    <property type="entry name" value="P-TYPE CATION-TRANSPORTING ATPASE"/>
    <property type="match status" value="1"/>
</dbReference>
<evidence type="ECO:0000259" key="16">
    <source>
        <dbReference type="PROSITE" id="PS50846"/>
    </source>
</evidence>
<dbReference type="SUPFAM" id="SSF81665">
    <property type="entry name" value="Calcium ATPase, transmembrane domain M"/>
    <property type="match status" value="1"/>
</dbReference>
<feature type="transmembrane region" description="Helical" evidence="15">
    <location>
        <begin position="1035"/>
        <end position="1058"/>
    </location>
</feature>
<dbReference type="InterPro" id="IPR006121">
    <property type="entry name" value="HMA_dom"/>
</dbReference>
<keyword evidence="10 15" id="KW-1133">Transmembrane helix</keyword>
<dbReference type="PROSITE" id="PS00154">
    <property type="entry name" value="ATPASE_E1_E2"/>
    <property type="match status" value="1"/>
</dbReference>
<dbReference type="NCBIfam" id="TIGR00003">
    <property type="entry name" value="copper ion binding protein"/>
    <property type="match status" value="3"/>
</dbReference>
<comment type="similarity">
    <text evidence="15">Belongs to the cation transport ATPase (P-type) (TC 3.A.3) family. Type IB subfamily.</text>
</comment>
<proteinExistence type="inferred from homology"/>
<dbReference type="SUPFAM" id="SSF55008">
    <property type="entry name" value="HMA, heavy metal-associated domain"/>
    <property type="match status" value="4"/>
</dbReference>
<feature type="domain" description="HMA" evidence="16">
    <location>
        <begin position="6"/>
        <end position="72"/>
    </location>
</feature>
<dbReference type="InterPro" id="IPR059000">
    <property type="entry name" value="ATPase_P-type_domA"/>
</dbReference>
<dbReference type="STRING" id="4829.A0A168SDJ9"/>
<dbReference type="CDD" id="cd02094">
    <property type="entry name" value="P-type_ATPase_Cu-like"/>
    <property type="match status" value="1"/>
</dbReference>
<dbReference type="GO" id="GO:0016020">
    <property type="term" value="C:membrane"/>
    <property type="evidence" value="ECO:0007669"/>
    <property type="project" value="UniProtKB-SubCell"/>
</dbReference>
<keyword evidence="7 15" id="KW-0547">Nucleotide-binding</keyword>
<dbReference type="InterPro" id="IPR023299">
    <property type="entry name" value="ATPase_P-typ_cyto_dom_N"/>
</dbReference>
<dbReference type="Pfam" id="PF00702">
    <property type="entry name" value="Hydrolase"/>
    <property type="match status" value="1"/>
</dbReference>
<dbReference type="PRINTS" id="PR00943">
    <property type="entry name" value="CUATPASE"/>
</dbReference>
<protein>
    <recommendedName>
        <fullName evidence="2">P-type Cu(+) transporter</fullName>
        <ecNumber evidence="2">7.2.2.8</ecNumber>
    </recommendedName>
    <alternativeName>
        <fullName evidence="14">Cu(2+)-ATPase</fullName>
    </alternativeName>
</protein>
<dbReference type="NCBIfam" id="TIGR01525">
    <property type="entry name" value="ATPase-IB_hvy"/>
    <property type="match status" value="1"/>
</dbReference>
<dbReference type="InterPro" id="IPR027256">
    <property type="entry name" value="P-typ_ATPase_IB"/>
</dbReference>
<dbReference type="Gene3D" id="3.40.50.1000">
    <property type="entry name" value="HAD superfamily/HAD-like"/>
    <property type="match status" value="1"/>
</dbReference>
<evidence type="ECO:0000256" key="12">
    <source>
        <dbReference type="ARBA" id="ARBA00023065"/>
    </source>
</evidence>
<dbReference type="InterPro" id="IPR036163">
    <property type="entry name" value="HMA_dom_sf"/>
</dbReference>
<dbReference type="InParanoid" id="A0A168SDJ9"/>
<dbReference type="InterPro" id="IPR018303">
    <property type="entry name" value="ATPase_P-typ_P_site"/>
</dbReference>
<evidence type="ECO:0000256" key="8">
    <source>
        <dbReference type="ARBA" id="ARBA00022840"/>
    </source>
</evidence>
<keyword evidence="12" id="KW-0406">Ion transport</keyword>
<evidence type="ECO:0000256" key="15">
    <source>
        <dbReference type="RuleBase" id="RU362081"/>
    </source>
</evidence>
<feature type="transmembrane region" description="Helical" evidence="15">
    <location>
        <begin position="452"/>
        <end position="471"/>
    </location>
</feature>
<keyword evidence="13 15" id="KW-0472">Membrane</keyword>
<feature type="transmembrane region" description="Helical" evidence="15">
    <location>
        <begin position="1064"/>
        <end position="1087"/>
    </location>
</feature>
<dbReference type="PRINTS" id="PR00942">
    <property type="entry name" value="CUATPASEI"/>
</dbReference>
<dbReference type="InterPro" id="IPR006122">
    <property type="entry name" value="HMA_Cu_ion-bd"/>
</dbReference>
<keyword evidence="9" id="KW-1278">Translocase</keyword>
<evidence type="ECO:0000256" key="1">
    <source>
        <dbReference type="ARBA" id="ARBA00004370"/>
    </source>
</evidence>
<dbReference type="GO" id="GO:0005507">
    <property type="term" value="F:copper ion binding"/>
    <property type="evidence" value="ECO:0007669"/>
    <property type="project" value="InterPro"/>
</dbReference>
<name>A0A168SDJ9_ABSGL</name>
<dbReference type="Gene3D" id="3.30.70.100">
    <property type="match status" value="4"/>
</dbReference>
<evidence type="ECO:0000256" key="4">
    <source>
        <dbReference type="ARBA" id="ARBA00022692"/>
    </source>
</evidence>
<dbReference type="SFLD" id="SFLDS00003">
    <property type="entry name" value="Haloacid_Dehalogenase"/>
    <property type="match status" value="1"/>
</dbReference>
<keyword evidence="18" id="KW-1185">Reference proteome</keyword>